<dbReference type="InterPro" id="IPR027417">
    <property type="entry name" value="P-loop_NTPase"/>
</dbReference>
<evidence type="ECO:0000259" key="3">
    <source>
        <dbReference type="Pfam" id="PF06414"/>
    </source>
</evidence>
<reference evidence="5" key="1">
    <citation type="submission" date="2017-09" db="EMBL/GenBank/DDBJ databases">
        <title>Depth-based differentiation of microbial function through sediment-hosted aquifers and enrichment of novel symbionts in the deep terrestrial subsurface.</title>
        <authorList>
            <person name="Probst A.J."/>
            <person name="Ladd B."/>
            <person name="Jarett J.K."/>
            <person name="Geller-Mcgrath D.E."/>
            <person name="Sieber C.M.K."/>
            <person name="Emerson J.B."/>
            <person name="Anantharaman K."/>
            <person name="Thomas B.C."/>
            <person name="Malmstrom R."/>
            <person name="Stieglmeier M."/>
            <person name="Klingl A."/>
            <person name="Woyke T."/>
            <person name="Ryan C.M."/>
            <person name="Banfield J.F."/>
        </authorList>
    </citation>
    <scope>NUCLEOTIDE SEQUENCE [LARGE SCALE GENOMIC DNA]</scope>
</reference>
<dbReference type="Proteomes" id="UP000230055">
    <property type="component" value="Unassembled WGS sequence"/>
</dbReference>
<name>A0A2M7R907_9BACT</name>
<dbReference type="Gene3D" id="3.40.50.300">
    <property type="entry name" value="P-loop containing nucleotide triphosphate hydrolases"/>
    <property type="match status" value="1"/>
</dbReference>
<keyword evidence="2" id="KW-0067">ATP-binding</keyword>
<dbReference type="GO" id="GO:0005524">
    <property type="term" value="F:ATP binding"/>
    <property type="evidence" value="ECO:0007669"/>
    <property type="project" value="UniProtKB-KW"/>
</dbReference>
<dbReference type="SUPFAM" id="SSF52540">
    <property type="entry name" value="P-loop containing nucleoside triphosphate hydrolases"/>
    <property type="match status" value="1"/>
</dbReference>
<evidence type="ECO:0000313" key="5">
    <source>
        <dbReference type="Proteomes" id="UP000230055"/>
    </source>
</evidence>
<dbReference type="AlphaFoldDB" id="A0A2M7R907"/>
<proteinExistence type="predicted"/>
<sequence length="239" mass="28094">MQETKLPKIIFIVGSASAGKTTLAKIIKKKLPFYNLISDLDELKRLIELERISGNKKTRIKPLVSGGFDIIDPNIWDEVLIATACRIDLKKFYIFEFARGIDQNYLRTLRLKKHQVYDHCFDIILSVLPEIGNKNMLIIHVFSEFKARLHRNERKRQNNEHFVAKKVMQEIYSEDIFHFVPTITENIGYLNQQNKILVFSIDNSKELLPQEIKKYLDNQTQAVLKYYNIAHSKKEVKWI</sequence>
<evidence type="ECO:0000256" key="1">
    <source>
        <dbReference type="ARBA" id="ARBA00022741"/>
    </source>
</evidence>
<dbReference type="EMBL" id="PFLX01000001">
    <property type="protein sequence ID" value="PIY91078.1"/>
    <property type="molecule type" value="Genomic_DNA"/>
</dbReference>
<feature type="domain" description="Zeta toxin" evidence="3">
    <location>
        <begin position="3"/>
        <end position="49"/>
    </location>
</feature>
<organism evidence="4 5">
    <name type="scientific">Candidatus Nealsonbacteria bacterium CG_4_10_14_0_8_um_filter_35_10</name>
    <dbReference type="NCBI Taxonomy" id="1974683"/>
    <lineage>
        <taxon>Bacteria</taxon>
        <taxon>Candidatus Nealsoniibacteriota</taxon>
    </lineage>
</organism>
<dbReference type="GO" id="GO:0016301">
    <property type="term" value="F:kinase activity"/>
    <property type="evidence" value="ECO:0007669"/>
    <property type="project" value="InterPro"/>
</dbReference>
<gene>
    <name evidence="4" type="ORF">COY72_00020</name>
</gene>
<evidence type="ECO:0000313" key="4">
    <source>
        <dbReference type="EMBL" id="PIY91078.1"/>
    </source>
</evidence>
<evidence type="ECO:0000256" key="2">
    <source>
        <dbReference type="ARBA" id="ARBA00022840"/>
    </source>
</evidence>
<protein>
    <recommendedName>
        <fullName evidence="3">Zeta toxin domain-containing protein</fullName>
    </recommendedName>
</protein>
<keyword evidence="1" id="KW-0547">Nucleotide-binding</keyword>
<accession>A0A2M7R907</accession>
<dbReference type="Pfam" id="PF06414">
    <property type="entry name" value="Zeta_toxin"/>
    <property type="match status" value="1"/>
</dbReference>
<comment type="caution">
    <text evidence="4">The sequence shown here is derived from an EMBL/GenBank/DDBJ whole genome shotgun (WGS) entry which is preliminary data.</text>
</comment>
<dbReference type="InterPro" id="IPR010488">
    <property type="entry name" value="Zeta_toxin_domain"/>
</dbReference>